<organism evidence="1">
    <name type="scientific">marine sediment metagenome</name>
    <dbReference type="NCBI Taxonomy" id="412755"/>
    <lineage>
        <taxon>unclassified sequences</taxon>
        <taxon>metagenomes</taxon>
        <taxon>ecological metagenomes</taxon>
    </lineage>
</organism>
<dbReference type="EMBL" id="BARW01010939">
    <property type="protein sequence ID" value="GAI82303.1"/>
    <property type="molecule type" value="Genomic_DNA"/>
</dbReference>
<accession>X1RNS3</accession>
<comment type="caution">
    <text evidence="1">The sequence shown here is derived from an EMBL/GenBank/DDBJ whole genome shotgun (WGS) entry which is preliminary data.</text>
</comment>
<dbReference type="AlphaFoldDB" id="X1RNS3"/>
<name>X1RNS3_9ZZZZ</name>
<protein>
    <recommendedName>
        <fullName evidence="2">Agglutinin C-terminal domain-containing protein</fullName>
    </recommendedName>
</protein>
<sequence>LPKLPEYELSAQDLSEQLQTLGLEKLYLWDHKYWYASLEGWGKVFADVLLNMPKYTTDKFDCENFALLTCSKVSERYQLNTCGIAIGDSPWGYHGFNIFITEVGSYYLEPQDGMMYPVTEDSGYKAQIVIMG</sequence>
<proteinExistence type="predicted"/>
<dbReference type="Gene3D" id="3.30.460.70">
    <property type="match status" value="1"/>
</dbReference>
<gene>
    <name evidence="1" type="ORF">S12H4_21306</name>
</gene>
<feature type="non-terminal residue" evidence="1">
    <location>
        <position position="1"/>
    </location>
</feature>
<evidence type="ECO:0008006" key="2">
    <source>
        <dbReference type="Google" id="ProtNLM"/>
    </source>
</evidence>
<evidence type="ECO:0000313" key="1">
    <source>
        <dbReference type="EMBL" id="GAI82303.1"/>
    </source>
</evidence>
<reference evidence="1" key="1">
    <citation type="journal article" date="2014" name="Front. Microbiol.">
        <title>High frequency of phylogenetically diverse reductive dehalogenase-homologous genes in deep subseafloor sedimentary metagenomes.</title>
        <authorList>
            <person name="Kawai M."/>
            <person name="Futagami T."/>
            <person name="Toyoda A."/>
            <person name="Takaki Y."/>
            <person name="Nishi S."/>
            <person name="Hori S."/>
            <person name="Arai W."/>
            <person name="Tsubouchi T."/>
            <person name="Morono Y."/>
            <person name="Uchiyama I."/>
            <person name="Ito T."/>
            <person name="Fujiyama A."/>
            <person name="Inagaki F."/>
            <person name="Takami H."/>
        </authorList>
    </citation>
    <scope>NUCLEOTIDE SEQUENCE</scope>
    <source>
        <strain evidence="1">Expedition CK06-06</strain>
    </source>
</reference>